<comment type="caution">
    <text evidence="1">The sequence shown here is derived from an EMBL/GenBank/DDBJ whole genome shotgun (WGS) entry which is preliminary data.</text>
</comment>
<feature type="non-terminal residue" evidence="1">
    <location>
        <position position="436"/>
    </location>
</feature>
<keyword evidence="2" id="KW-1185">Reference proteome</keyword>
<evidence type="ECO:0000313" key="2">
    <source>
        <dbReference type="Proteomes" id="UP000789920"/>
    </source>
</evidence>
<sequence length="436" mass="51049">MGNQHSEQRNNDSSKEKSGLSPIPGVVMKWGTCAECKKPNTGWNWCQQCNSKHFQRCFQYWTSNNEIIDEFIRDTQMLATTHSYVFEWIPYKKFYKIEYITRGGFGKVYSATWLDGRIMSWDSDVRLWKQYKYKQKVALKTIYNGMTITREFLAEIKSHAEHDDPSYIANWFGISQDPLSKEYIMVMKYYEHGSIRDYLRNNHINWLQKMKFIRQLSFALSTIHGCDFCHRNLHTGNILVDHFPFARISDLGQGHLIDTREESGSKKNFIFGVLPYIAPEVLRGYVKYSKSADIYSFGVIICEIFSEQPPFNDIAHDFQLAMGICKGDRPQIKQDVPSPIAELIKLCWDGEYYKRPTAKQLVEILENALENDWKIPPELMGDDKKIANEIKMFLKSHGKETLSDFKIYIKDQNNNHPEAIYKSRELDFPELSDSYE</sequence>
<evidence type="ECO:0000313" key="1">
    <source>
        <dbReference type="EMBL" id="CAG8727564.1"/>
    </source>
</evidence>
<proteinExistence type="predicted"/>
<dbReference type="EMBL" id="CAJVQC010024729">
    <property type="protein sequence ID" value="CAG8727564.1"/>
    <property type="molecule type" value="Genomic_DNA"/>
</dbReference>
<dbReference type="Proteomes" id="UP000789920">
    <property type="component" value="Unassembled WGS sequence"/>
</dbReference>
<organism evidence="1 2">
    <name type="scientific">Racocetra persica</name>
    <dbReference type="NCBI Taxonomy" id="160502"/>
    <lineage>
        <taxon>Eukaryota</taxon>
        <taxon>Fungi</taxon>
        <taxon>Fungi incertae sedis</taxon>
        <taxon>Mucoromycota</taxon>
        <taxon>Glomeromycotina</taxon>
        <taxon>Glomeromycetes</taxon>
        <taxon>Diversisporales</taxon>
        <taxon>Gigasporaceae</taxon>
        <taxon>Racocetra</taxon>
    </lineage>
</organism>
<accession>A0ACA9PXB9</accession>
<gene>
    <name evidence="1" type="ORF">RPERSI_LOCUS11836</name>
</gene>
<reference evidence="1" key="1">
    <citation type="submission" date="2021-06" db="EMBL/GenBank/DDBJ databases">
        <authorList>
            <person name="Kallberg Y."/>
            <person name="Tangrot J."/>
            <person name="Rosling A."/>
        </authorList>
    </citation>
    <scope>NUCLEOTIDE SEQUENCE</scope>
    <source>
        <strain evidence="1">MA461A</strain>
    </source>
</reference>
<name>A0ACA9PXB9_9GLOM</name>
<protein>
    <submittedName>
        <fullName evidence="1">23468_t:CDS:1</fullName>
    </submittedName>
</protein>